<sequence>MKKILYVDDANSMRKLVKLVLDNEFDITLAENGQQGYEAIQNNTFDVIISDVNMPIMNGLEFLEKLRAYPSSKFTPVLMLTTEASDELKAEGKRLGATGWIVKPFDPEKLPGLIQRVMN</sequence>
<dbReference type="SMART" id="SM00448">
    <property type="entry name" value="REC"/>
    <property type="match status" value="1"/>
</dbReference>
<dbReference type="InterPro" id="IPR011006">
    <property type="entry name" value="CheY-like_superfamily"/>
</dbReference>
<keyword evidence="5" id="KW-1185">Reference proteome</keyword>
<gene>
    <name evidence="4" type="ORF">NR989_04895</name>
</gene>
<dbReference type="SUPFAM" id="SSF52172">
    <property type="entry name" value="CheY-like"/>
    <property type="match status" value="1"/>
</dbReference>
<dbReference type="EMBL" id="CP102381">
    <property type="protein sequence ID" value="WEJ63595.1"/>
    <property type="molecule type" value="Genomic_DNA"/>
</dbReference>
<accession>A0ABY8CC65</accession>
<dbReference type="PROSITE" id="PS50110">
    <property type="entry name" value="RESPONSE_REGULATORY"/>
    <property type="match status" value="1"/>
</dbReference>
<keyword evidence="1 2" id="KW-0597">Phosphoprotein</keyword>
<dbReference type="InterPro" id="IPR001789">
    <property type="entry name" value="Sig_transdc_resp-reg_receiver"/>
</dbReference>
<dbReference type="Proteomes" id="UP001222275">
    <property type="component" value="Chromosome"/>
</dbReference>
<feature type="domain" description="Response regulatory" evidence="3">
    <location>
        <begin position="3"/>
        <end position="118"/>
    </location>
</feature>
<dbReference type="RefSeq" id="WP_275595852.1">
    <property type="nucleotide sequence ID" value="NZ_CP102381.1"/>
</dbReference>
<evidence type="ECO:0000313" key="4">
    <source>
        <dbReference type="EMBL" id="WEJ63595.1"/>
    </source>
</evidence>
<evidence type="ECO:0000256" key="2">
    <source>
        <dbReference type="PROSITE-ProRule" id="PRU00169"/>
    </source>
</evidence>
<evidence type="ECO:0000313" key="5">
    <source>
        <dbReference type="Proteomes" id="UP001222275"/>
    </source>
</evidence>
<organism evidence="4 5">
    <name type="scientific">Thiomicrorhabdus lithotrophica</name>
    <dbReference type="NCBI Taxonomy" id="2949997"/>
    <lineage>
        <taxon>Bacteria</taxon>
        <taxon>Pseudomonadati</taxon>
        <taxon>Pseudomonadota</taxon>
        <taxon>Gammaproteobacteria</taxon>
        <taxon>Thiotrichales</taxon>
        <taxon>Piscirickettsiaceae</taxon>
        <taxon>Thiomicrorhabdus</taxon>
    </lineage>
</organism>
<reference evidence="4 5" key="1">
    <citation type="submission" date="2022-06" db="EMBL/GenBank/DDBJ databases">
        <title>Thiomicrohabdus sp. nov, an obligately chemolithoautotrophic, sulfur-oxidizing bacterium isolated from beach of Guanyin Mountain. Amoy.</title>
        <authorList>
            <person name="Zhu H."/>
        </authorList>
    </citation>
    <scope>NUCLEOTIDE SEQUENCE [LARGE SCALE GENOMIC DNA]</scope>
    <source>
        <strain evidence="4 5">XGS-01</strain>
    </source>
</reference>
<evidence type="ECO:0000259" key="3">
    <source>
        <dbReference type="PROSITE" id="PS50110"/>
    </source>
</evidence>
<dbReference type="InterPro" id="IPR050595">
    <property type="entry name" value="Bact_response_regulator"/>
</dbReference>
<dbReference type="PANTHER" id="PTHR44591:SF25">
    <property type="entry name" value="CHEMOTAXIS TWO-COMPONENT RESPONSE REGULATOR"/>
    <property type="match status" value="1"/>
</dbReference>
<name>A0ABY8CC65_9GAMM</name>
<proteinExistence type="predicted"/>
<evidence type="ECO:0000256" key="1">
    <source>
        <dbReference type="ARBA" id="ARBA00022553"/>
    </source>
</evidence>
<feature type="modified residue" description="4-aspartylphosphate" evidence="2">
    <location>
        <position position="51"/>
    </location>
</feature>
<dbReference type="Gene3D" id="3.40.50.2300">
    <property type="match status" value="1"/>
</dbReference>
<dbReference type="PANTHER" id="PTHR44591">
    <property type="entry name" value="STRESS RESPONSE REGULATOR PROTEIN 1"/>
    <property type="match status" value="1"/>
</dbReference>
<dbReference type="Pfam" id="PF00072">
    <property type="entry name" value="Response_reg"/>
    <property type="match status" value="1"/>
</dbReference>
<protein>
    <submittedName>
        <fullName evidence="4">Response regulator</fullName>
    </submittedName>
</protein>